<name>A0A1Y1RQ28_9MICC</name>
<dbReference type="AlphaFoldDB" id="A0A1Y1RQ28"/>
<keyword evidence="2" id="KW-1185">Reference proteome</keyword>
<comment type="caution">
    <text evidence="1">The sequence shown here is derived from an EMBL/GenBank/DDBJ whole genome shotgun (WGS) entry which is preliminary data.</text>
</comment>
<organism evidence="1 2">
    <name type="scientific">Rothia nasimurium</name>
    <dbReference type="NCBI Taxonomy" id="85336"/>
    <lineage>
        <taxon>Bacteria</taxon>
        <taxon>Bacillati</taxon>
        <taxon>Actinomycetota</taxon>
        <taxon>Actinomycetes</taxon>
        <taxon>Micrococcales</taxon>
        <taxon>Micrococcaceae</taxon>
        <taxon>Rothia</taxon>
    </lineage>
</organism>
<dbReference type="Proteomes" id="UP000192359">
    <property type="component" value="Unassembled WGS sequence"/>
</dbReference>
<reference evidence="1 2" key="1">
    <citation type="submission" date="2016-05" db="EMBL/GenBank/DDBJ databases">
        <title>Draft genome sequence of a porcine commensal Rothia nasimurium.</title>
        <authorList>
            <person name="Gaiser R.A."/>
            <person name="Van Baarlen P."/>
            <person name="Wells J.M."/>
        </authorList>
    </citation>
    <scope>NUCLEOTIDE SEQUENCE [LARGE SCALE GENOMIC DNA]</scope>
    <source>
        <strain evidence="1 2">PT-32</strain>
    </source>
</reference>
<dbReference type="Gene3D" id="1.10.10.10">
    <property type="entry name" value="Winged helix-like DNA-binding domain superfamily/Winged helix DNA-binding domain"/>
    <property type="match status" value="1"/>
</dbReference>
<protein>
    <submittedName>
        <fullName evidence="1">Transposase</fullName>
    </submittedName>
</protein>
<evidence type="ECO:0000313" key="1">
    <source>
        <dbReference type="EMBL" id="ORC20242.1"/>
    </source>
</evidence>
<dbReference type="InterPro" id="IPR036388">
    <property type="entry name" value="WH-like_DNA-bd_sf"/>
</dbReference>
<proteinExistence type="predicted"/>
<gene>
    <name evidence="1" type="ORF">A7979_11270</name>
</gene>
<sequence>MPKKFNQAAQDRTVRLIEDRILAEGLTIQAACKHVAPKLGVSWHTARQ</sequence>
<accession>A0A1Y1RQ28</accession>
<dbReference type="EMBL" id="LXWF01000014">
    <property type="protein sequence ID" value="ORC20242.1"/>
    <property type="molecule type" value="Genomic_DNA"/>
</dbReference>
<evidence type="ECO:0000313" key="2">
    <source>
        <dbReference type="Proteomes" id="UP000192359"/>
    </source>
</evidence>